<proteinExistence type="inferred from homology"/>
<dbReference type="GO" id="GO:0046872">
    <property type="term" value="F:metal ion binding"/>
    <property type="evidence" value="ECO:0007669"/>
    <property type="project" value="UniProtKB-UniRule"/>
</dbReference>
<comment type="similarity">
    <text evidence="1">Belongs to the metallo-dependent hydrolases superfamily. Peptidase M19 family.</text>
</comment>
<dbReference type="PANTHER" id="PTHR10443">
    <property type="entry name" value="MICROSOMAL DIPEPTIDASE"/>
    <property type="match status" value="1"/>
</dbReference>
<evidence type="ECO:0000313" key="2">
    <source>
        <dbReference type="EMBL" id="NWZ34879.1"/>
    </source>
</evidence>
<dbReference type="Proteomes" id="UP000540762">
    <property type="component" value="Unassembled WGS sequence"/>
</dbReference>
<dbReference type="InterPro" id="IPR032466">
    <property type="entry name" value="Metal_Hydrolase"/>
</dbReference>
<dbReference type="EC" id="3.4.13.19" evidence="1"/>
<dbReference type="SUPFAM" id="SSF51556">
    <property type="entry name" value="Metallo-dependent hydrolases"/>
    <property type="match status" value="1"/>
</dbReference>
<evidence type="ECO:0000256" key="1">
    <source>
        <dbReference type="RuleBase" id="RU341113"/>
    </source>
</evidence>
<sequence length="171" mass="18336">MTLTHSCNTPWADNWLVDTEDEKPVHHGLSSFGKMVVEEMNRLGMIVDLAHVSVDTMKVVLNISKAPVIFSHSSAYSICPHRRNVPDDVLQMVASTGSLVMVNFYNGYVTCSDKATLSDVAGEEVPGWVGCGSDPPCPADPGPPLTDHLDYVKKVAGVQAVGFGGDYDGVT</sequence>
<dbReference type="GO" id="GO:0005886">
    <property type="term" value="C:plasma membrane"/>
    <property type="evidence" value="ECO:0007669"/>
    <property type="project" value="TreeGrafter"/>
</dbReference>
<dbReference type="GO" id="GO:0070573">
    <property type="term" value="F:metallodipeptidase activity"/>
    <property type="evidence" value="ECO:0007669"/>
    <property type="project" value="InterPro"/>
</dbReference>
<organism evidence="2 3">
    <name type="scientific">Brachypodius melanocephalos</name>
    <name type="common">black-headed bulbul</name>
    <dbReference type="NCBI Taxonomy" id="3235156"/>
    <lineage>
        <taxon>Eukaryota</taxon>
        <taxon>Metazoa</taxon>
        <taxon>Chordata</taxon>
        <taxon>Craniata</taxon>
        <taxon>Vertebrata</taxon>
        <taxon>Euteleostomi</taxon>
        <taxon>Archelosauria</taxon>
        <taxon>Archosauria</taxon>
        <taxon>Dinosauria</taxon>
        <taxon>Saurischia</taxon>
        <taxon>Theropoda</taxon>
        <taxon>Coelurosauria</taxon>
        <taxon>Aves</taxon>
        <taxon>Neognathae</taxon>
        <taxon>Neoaves</taxon>
        <taxon>Telluraves</taxon>
        <taxon>Australaves</taxon>
        <taxon>Passeriformes</taxon>
        <taxon>Sylvioidea</taxon>
        <taxon>Pycnonotidae</taxon>
        <taxon>Brachypodius</taxon>
    </lineage>
</organism>
<keyword evidence="1" id="KW-0449">Lipoprotein</keyword>
<feature type="non-terminal residue" evidence="2">
    <location>
        <position position="1"/>
    </location>
</feature>
<keyword evidence="1" id="KW-0862">Zinc</keyword>
<keyword evidence="1" id="KW-0336">GPI-anchor</keyword>
<dbReference type="PANTHER" id="PTHR10443:SF38">
    <property type="entry name" value="DIPEPTIDASE 1"/>
    <property type="match status" value="1"/>
</dbReference>
<keyword evidence="1" id="KW-0472">Membrane</keyword>
<dbReference type="AlphaFoldDB" id="A0A7K7LWB8"/>
<dbReference type="Gene3D" id="3.20.20.140">
    <property type="entry name" value="Metal-dependent hydrolases"/>
    <property type="match status" value="1"/>
</dbReference>
<keyword evidence="1" id="KW-0224">Dipeptidase</keyword>
<dbReference type="EMBL" id="VZSR01000393">
    <property type="protein sequence ID" value="NWZ34879.1"/>
    <property type="molecule type" value="Genomic_DNA"/>
</dbReference>
<comment type="catalytic activity">
    <reaction evidence="1">
        <text>an L-aminoacyl-L-amino acid + H2O = 2 an L-alpha-amino acid</text>
        <dbReference type="Rhea" id="RHEA:48940"/>
        <dbReference type="ChEBI" id="CHEBI:15377"/>
        <dbReference type="ChEBI" id="CHEBI:59869"/>
        <dbReference type="ChEBI" id="CHEBI:77460"/>
        <dbReference type="EC" id="3.4.13.19"/>
    </reaction>
</comment>
<dbReference type="GO" id="GO:0006508">
    <property type="term" value="P:proteolysis"/>
    <property type="evidence" value="ECO:0007669"/>
    <property type="project" value="UniProtKB-KW"/>
</dbReference>
<comment type="cofactor">
    <cofactor evidence="1">
        <name>Zn(2+)</name>
        <dbReference type="ChEBI" id="CHEBI:29105"/>
    </cofactor>
</comment>
<dbReference type="PROSITE" id="PS51365">
    <property type="entry name" value="RENAL_DIPEPTIDASE_2"/>
    <property type="match status" value="1"/>
</dbReference>
<dbReference type="Pfam" id="PF01244">
    <property type="entry name" value="Peptidase_M19"/>
    <property type="match status" value="1"/>
</dbReference>
<dbReference type="GO" id="GO:0098552">
    <property type="term" value="C:side of membrane"/>
    <property type="evidence" value="ECO:0007669"/>
    <property type="project" value="UniProtKB-KW"/>
</dbReference>
<keyword evidence="1" id="KW-0378">Hydrolase</keyword>
<keyword evidence="1" id="KW-0325">Glycoprotein</keyword>
<evidence type="ECO:0000313" key="3">
    <source>
        <dbReference type="Proteomes" id="UP000540762"/>
    </source>
</evidence>
<dbReference type="InterPro" id="IPR008257">
    <property type="entry name" value="Pept_M19"/>
</dbReference>
<keyword evidence="1" id="KW-1015">Disulfide bond</keyword>
<keyword evidence="3" id="KW-1185">Reference proteome</keyword>
<comment type="subcellular location">
    <subcellularLocation>
        <location evidence="1">Membrane</location>
        <topology evidence="1">Lipid-anchor</topology>
        <topology evidence="1">GPI-anchor</topology>
    </subcellularLocation>
</comment>
<comment type="subunit">
    <text evidence="1">Homodimer; disulfide-linked.</text>
</comment>
<gene>
    <name evidence="2" type="primary">Dpep1</name>
    <name evidence="2" type="ORF">BRAATR_R06075</name>
</gene>
<protein>
    <recommendedName>
        <fullName evidence="1">Dipeptidase</fullName>
        <ecNumber evidence="1">3.4.13.19</ecNumber>
    </recommendedName>
</protein>
<feature type="non-terminal residue" evidence="2">
    <location>
        <position position="171"/>
    </location>
</feature>
<keyword evidence="1" id="KW-0479">Metal-binding</keyword>
<keyword evidence="1" id="KW-0482">Metalloprotease</keyword>
<reference evidence="2 3" key="1">
    <citation type="submission" date="2019-09" db="EMBL/GenBank/DDBJ databases">
        <title>Bird 10,000 Genomes (B10K) Project - Family phase.</title>
        <authorList>
            <person name="Zhang G."/>
        </authorList>
    </citation>
    <scope>NUCLEOTIDE SEQUENCE [LARGE SCALE GENOMIC DNA]</scope>
    <source>
        <strain evidence="2">OUT-0037</strain>
        <tissue evidence="2">Liver</tissue>
    </source>
</reference>
<comment type="caution">
    <text evidence="2">The sequence shown here is derived from an EMBL/GenBank/DDBJ whole genome shotgun (WGS) entry which is preliminary data.</text>
</comment>
<accession>A0A7K7LWB8</accession>
<keyword evidence="1" id="KW-0645">Protease</keyword>
<name>A0A7K7LWB8_9PASS</name>